<evidence type="ECO:0000313" key="9">
    <source>
        <dbReference type="EMBL" id="MDQ7910998.1"/>
    </source>
</evidence>
<feature type="domain" description="SD-repeat containing protein B" evidence="7">
    <location>
        <begin position="570"/>
        <end position="689"/>
    </location>
</feature>
<dbReference type="Proteomes" id="UP001230908">
    <property type="component" value="Unassembled WGS sequence"/>
</dbReference>
<feature type="region of interest" description="Disordered" evidence="5">
    <location>
        <begin position="1994"/>
        <end position="2020"/>
    </location>
</feature>
<protein>
    <submittedName>
        <fullName evidence="9">SdrD B-like domain-containing protein</fullName>
    </submittedName>
</protein>
<dbReference type="NCBIfam" id="TIGR01451">
    <property type="entry name" value="B_ant_repeat"/>
    <property type="match status" value="4"/>
</dbReference>
<feature type="region of interest" description="Disordered" evidence="5">
    <location>
        <begin position="1777"/>
        <end position="1797"/>
    </location>
</feature>
<feature type="domain" description="DUF7507" evidence="8">
    <location>
        <begin position="1819"/>
        <end position="1907"/>
    </location>
</feature>
<name>A0ABU0ZVD3_9ACTN</name>
<feature type="transmembrane region" description="Helical" evidence="6">
    <location>
        <begin position="2186"/>
        <end position="2209"/>
    </location>
</feature>
<comment type="subcellular location">
    <subcellularLocation>
        <location evidence="1">Secreted</location>
    </subcellularLocation>
</comment>
<comment type="caution">
    <text evidence="9">The sequence shown here is derived from an EMBL/GenBank/DDBJ whole genome shotgun (WGS) entry which is preliminary data.</text>
</comment>
<dbReference type="EMBL" id="JAVHUY010000067">
    <property type="protein sequence ID" value="MDQ7910998.1"/>
    <property type="molecule type" value="Genomic_DNA"/>
</dbReference>
<evidence type="ECO:0000259" key="7">
    <source>
        <dbReference type="Pfam" id="PF17210"/>
    </source>
</evidence>
<evidence type="ECO:0000256" key="4">
    <source>
        <dbReference type="ARBA" id="ARBA00022729"/>
    </source>
</evidence>
<dbReference type="Gene3D" id="2.60.40.10">
    <property type="entry name" value="Immunoglobulins"/>
    <property type="match status" value="9"/>
</dbReference>
<feature type="domain" description="SD-repeat containing protein B" evidence="7">
    <location>
        <begin position="1921"/>
        <end position="2040"/>
    </location>
</feature>
<proteinExistence type="inferred from homology"/>
<comment type="similarity">
    <text evidence="2">Belongs to the serine-aspartate repeat-containing protein (SDr) family.</text>
</comment>
<feature type="domain" description="SD-repeat containing protein B" evidence="7">
    <location>
        <begin position="1191"/>
        <end position="1311"/>
    </location>
</feature>
<feature type="compositionally biased region" description="Basic and acidic residues" evidence="5">
    <location>
        <begin position="2140"/>
        <end position="2156"/>
    </location>
</feature>
<evidence type="ECO:0000256" key="5">
    <source>
        <dbReference type="SAM" id="MobiDB-lite"/>
    </source>
</evidence>
<keyword evidence="3" id="KW-0964">Secreted</keyword>
<reference evidence="9 10" key="1">
    <citation type="submission" date="2023-08" db="EMBL/GenBank/DDBJ databases">
        <title>Phytohabitans sansha sp. nov., isolated from marine sediment.</title>
        <authorList>
            <person name="Zhao Y."/>
            <person name="Yi K."/>
        </authorList>
    </citation>
    <scope>NUCLEOTIDE SEQUENCE [LARGE SCALE GENOMIC DNA]</scope>
    <source>
        <strain evidence="9 10">ZYX-F-186</strain>
    </source>
</reference>
<dbReference type="InterPro" id="IPR033764">
    <property type="entry name" value="Sdr_B"/>
</dbReference>
<feature type="domain" description="DUF7507" evidence="8">
    <location>
        <begin position="1686"/>
        <end position="1790"/>
    </location>
</feature>
<keyword evidence="4" id="KW-0732">Signal</keyword>
<dbReference type="RefSeq" id="WP_308718232.1">
    <property type="nucleotide sequence ID" value="NZ_JAVHUY010000067.1"/>
</dbReference>
<feature type="domain" description="DUF7507" evidence="8">
    <location>
        <begin position="1459"/>
        <end position="1548"/>
    </location>
</feature>
<evidence type="ECO:0000256" key="3">
    <source>
        <dbReference type="ARBA" id="ARBA00022525"/>
    </source>
</evidence>
<keyword evidence="6" id="KW-0812">Transmembrane</keyword>
<evidence type="ECO:0000256" key="6">
    <source>
        <dbReference type="SAM" id="Phobius"/>
    </source>
</evidence>
<sequence length="2219" mass="231348">MVRDADFDGTYDTGLELGVEGITVTLRDDAGNSRTATTNAQGVASFPPADAPLAGGKYRAEATIPDSMSYLQPTIAGGPAPALSSLVSFVDVTGGKTASVVMGVANPADYSPPDPTLITPRHLGGWRTGGNPGDAAVVTYPWSRRGSVDAFPSPRPATLATYGDVGTTYGIAVQRSTQRVFAGALAKRHTAYGPNGPGAIYVGTPGAGGGYTWSLFANLPNAGATAHGANYAQDPGFFNPPGKESLGDLEMSEDDSTLYAVNVASKQLVSIPVGAAGAVTSVPIPDPGCTVATDWRPFGLGVRDGVVYVGGVCSAESSQLRADMRAVVYAYQNGSFGTPVVDHRLDFPRGSSGPALGPGTWNPWLSTWDTSKIIGPAAAGGTVMYPQPILSDIAFDRDGDMILGFRDRFADQVGLQSLSNPDTPGVVYSTFSNGDINRVCLEDGAYVWEGEGGCADNYQGGPYGGPELPGTREYYPGEVYTFDGAGGHEEMAQGALWLAPRFTDVATTALDPVIDSISGGVLYLHNDDGRSNTDQTRGYVIYRDDPTNPAAFGKANGLGDLEALVTPGPAQIGNQVWYDADRDGIQDPSEPALPGVVCTLRAPNGSTTSTTTNAMGEYYFMVQPGLQYTVTCDPSGATNLPAGVTATDLEVTKKDGGADNIDSDADDNGTVVVTAPAAGTANHTYDIGFMTPPRPGIALDKTRDEPVDVNQNGITDVGDTVVYHYKVTNTGNVPLTDVNVTDDKVTGITCEKTTLAPAESTNCTSPPYTFTQADADAGEVVNTAIAHGTPPDGPPIDTPPDEERVPLEKKPAITLVKTHDTPVDVNDNDITDAGDTVVYNYEVKNTGNVTLTNVNVTDDKATGITCAATTLAPGASTTCKSAPYTFTEADAEAGQVKNTAVAHGTPPGDEPPIDSPPDDDIVPLQELVSVGDFVWFDTDGDGQQDQGEPGLGNVTVTLRDEAGNPVGEPKNTTPDGKYLFEDLLPDTKYRICFDPKAATGLPEGVTPADLEPTAINVDGDGTDSDINAEQCVDITTPATGENLTFDAGYKEKPEPTVVSIGDKVWYDADRDGVQDQGEPGIQGVKVTLQNPDGTLAKPPATTDSNGHYAFNDLPANTEFKLCFDKSSASNLPAGLQPGHLVPTAQNADNDDAADSDIDPTSQCVVVTTPATGNDPTFDAGYMAPEPSPTVNIGDYVWVDTNKNGIQDPGEPPLQGVTVTLKYEDGTTKTVTTDDRGIYRFEGVKPETPVQVCFDPSTVTNPPAGVKLADLKPTGVNSDGDDTRDSDIDQGGCVALTTPAPGQDDLTVDAGYVTPTLVTIGDQTWLDQDGDGVQDPNEPALQGVTVTLKDADGKTVGETSTDENGNYVFENLPADTTFEVCFDASNAANLPEGVTADMLQPTRSNVGDNTKDSDIMANGCVEVTTPESGEDPTIDAGFDTKPAPHAELKLDKQKGEPEDVNGNGRTDAGDRVSYTYLVTNTGDVELSEIEVADDKIGPVTCPATALAPGESVTCEAGPYTITPEDAAAGEVKNTAVATGTTPDGEPVESNEDTETVPVEKPVSIGDKAWIDEDGDGIQDPNEPPLQGVTVTIKNPDGTVVDTSTTDSKGEYKFDNLLPNTGYEVCFDASKATGLPEGVTAAALNPTRLNADGDDAKDSDIDENGCVTVTTPSQGANNTVDGGYVLLNPAIDLVKKADKVEDVNGNGRKDAGDKITYSYEVTNMGNVPLTEVKVTDNKIPTVTCDKTALAPGEKVICTGGPYTVTAEDVKAGKVHNTATATGVDPNGEEVPSEPSEVEVPLDPAKPLLVLDKKKDEVEDVNGNGLTDAGDKVTYSYELSNTGDVKVTDIQVTDDKIANVSCPKAELAPGEKVTCTGGPYTITEADATAGKVVNTAVAKGKGPEGEPVESEPDTEEVPVDKTVTIGDKVWLDNNKNGVQDDGEPPLKDVTVTLKDKDGNVVQTTKTDPEGKYEFTVKPETEYEVCFDASTATGLPDGVTAADLKPTGKDAGEDDAKDSDADANGCVKITSPAEDGDDTIDAGFATPPRAHLTVDKKADKVDDTNHNGRTDAGDKVTYTYVVKNDGDVKVTDIKVTDNKIANVSCPKTELAPGESMTCTGGPYTITAADANAGEVMNTAVATGKDPDGKPVKSDEDKERVPVHKPVQVVVVKPKPEPVSPPSGKLPVTGASALTVGAGGILLLVGGGVMMLIARRRRTSVEEG</sequence>
<gene>
    <name evidence="9" type="ORF">RB614_41575</name>
</gene>
<dbReference type="InterPro" id="IPR047589">
    <property type="entry name" value="DUF11_rpt"/>
</dbReference>
<dbReference type="InterPro" id="IPR055354">
    <property type="entry name" value="DUF7507"/>
</dbReference>
<feature type="domain" description="SD-repeat containing protein B" evidence="7">
    <location>
        <begin position="929"/>
        <end position="1049"/>
    </location>
</feature>
<feature type="domain" description="DUF7507" evidence="8">
    <location>
        <begin position="2048"/>
        <end position="2149"/>
    </location>
</feature>
<feature type="region of interest" description="Disordered" evidence="5">
    <location>
        <begin position="1263"/>
        <end position="1286"/>
    </location>
</feature>
<dbReference type="PANTHER" id="PTHR36108">
    <property type="entry name" value="COLOSSIN-B-RELATED"/>
    <property type="match status" value="1"/>
</dbReference>
<keyword evidence="10" id="KW-1185">Reference proteome</keyword>
<feature type="domain" description="SD-repeat containing protein B" evidence="7">
    <location>
        <begin position="1318"/>
        <end position="1437"/>
    </location>
</feature>
<evidence type="ECO:0000256" key="2">
    <source>
        <dbReference type="ARBA" id="ARBA00007257"/>
    </source>
</evidence>
<organism evidence="9 10">
    <name type="scientific">Phytohabitans maris</name>
    <dbReference type="NCBI Taxonomy" id="3071409"/>
    <lineage>
        <taxon>Bacteria</taxon>
        <taxon>Bacillati</taxon>
        <taxon>Actinomycetota</taxon>
        <taxon>Actinomycetes</taxon>
        <taxon>Micromonosporales</taxon>
        <taxon>Micromonosporaceae</taxon>
    </lineage>
</organism>
<feature type="region of interest" description="Disordered" evidence="5">
    <location>
        <begin position="1536"/>
        <end position="1555"/>
    </location>
</feature>
<evidence type="ECO:0000256" key="1">
    <source>
        <dbReference type="ARBA" id="ARBA00004613"/>
    </source>
</evidence>
<feature type="domain" description="DUF7507" evidence="8">
    <location>
        <begin position="695"/>
        <end position="797"/>
    </location>
</feature>
<dbReference type="SUPFAM" id="SSF117074">
    <property type="entry name" value="Hypothetical protein PA1324"/>
    <property type="match status" value="8"/>
</dbReference>
<dbReference type="InterPro" id="IPR013783">
    <property type="entry name" value="Ig-like_fold"/>
</dbReference>
<feature type="domain" description="SD-repeat containing protein B" evidence="7">
    <location>
        <begin position="1562"/>
        <end position="1682"/>
    </location>
</feature>
<dbReference type="Pfam" id="PF24346">
    <property type="entry name" value="DUF7507"/>
    <property type="match status" value="6"/>
</dbReference>
<keyword evidence="6" id="KW-1133">Transmembrane helix</keyword>
<evidence type="ECO:0000259" key="8">
    <source>
        <dbReference type="Pfam" id="PF24346"/>
    </source>
</evidence>
<dbReference type="PANTHER" id="PTHR36108:SF13">
    <property type="entry name" value="COLOSSIN-B-RELATED"/>
    <property type="match status" value="1"/>
</dbReference>
<feature type="domain" description="DUF7507" evidence="8">
    <location>
        <begin position="810"/>
        <end position="911"/>
    </location>
</feature>
<feature type="region of interest" description="Disordered" evidence="5">
    <location>
        <begin position="2136"/>
        <end position="2156"/>
    </location>
</feature>
<feature type="domain" description="SD-repeat containing protein B" evidence="7">
    <location>
        <begin position="1059"/>
        <end position="1181"/>
    </location>
</feature>
<evidence type="ECO:0000313" key="10">
    <source>
        <dbReference type="Proteomes" id="UP001230908"/>
    </source>
</evidence>
<accession>A0ABU0ZVD3</accession>
<keyword evidence="6" id="KW-0472">Membrane</keyword>
<feature type="compositionally biased region" description="Acidic residues" evidence="5">
    <location>
        <begin position="1544"/>
        <end position="1553"/>
    </location>
</feature>
<dbReference type="Pfam" id="PF17210">
    <property type="entry name" value="SdrD_B"/>
    <property type="match status" value="7"/>
</dbReference>